<keyword evidence="3" id="KW-1185">Reference proteome</keyword>
<gene>
    <name evidence="2" type="ORF">JS756_06705</name>
</gene>
<reference evidence="2 3" key="1">
    <citation type="submission" date="2021-02" db="EMBL/GenBank/DDBJ databases">
        <title>Whole genome sequencing of Streptomyces actuosus VRA1.</title>
        <authorList>
            <person name="Sen G."/>
            <person name="Sen A."/>
        </authorList>
    </citation>
    <scope>NUCLEOTIDE SEQUENCE [LARGE SCALE GENOMIC DNA]</scope>
    <source>
        <strain evidence="2 3">VRA1</strain>
    </source>
</reference>
<sequence>MPTPGFRPSHVVPPDGMPAWESPDPTRPTVSLDPLLPVQLTERRGDWGHVLCANGWSAWVDGRLLVAVPQDPPTADGSLEAAGDPLALLSGVETVLARYRAAAQELAAGGLDGAAFRQRTEGLRIGVVVDGEDMWLYDAERDRWLYGDGTRVTTYAAEGEPRPPGQGAGHAPTRVVAPDGDG</sequence>
<proteinExistence type="predicted"/>
<dbReference type="RefSeq" id="WP_205382084.1">
    <property type="nucleotide sequence ID" value="NZ_JAFFZS010000003.1"/>
</dbReference>
<evidence type="ECO:0000313" key="2">
    <source>
        <dbReference type="EMBL" id="MBN0043800.1"/>
    </source>
</evidence>
<evidence type="ECO:0000313" key="3">
    <source>
        <dbReference type="Proteomes" id="UP000788262"/>
    </source>
</evidence>
<dbReference type="EMBL" id="JAFFZS010000003">
    <property type="protein sequence ID" value="MBN0043800.1"/>
    <property type="molecule type" value="Genomic_DNA"/>
</dbReference>
<evidence type="ECO:0000256" key="1">
    <source>
        <dbReference type="SAM" id="MobiDB-lite"/>
    </source>
</evidence>
<accession>A0ABS2VL92</accession>
<dbReference type="Proteomes" id="UP000788262">
    <property type="component" value="Unassembled WGS sequence"/>
</dbReference>
<comment type="caution">
    <text evidence="2">The sequence shown here is derived from an EMBL/GenBank/DDBJ whole genome shotgun (WGS) entry which is preliminary data.</text>
</comment>
<organism evidence="2 3">
    <name type="scientific">Streptomyces actuosus</name>
    <dbReference type="NCBI Taxonomy" id="1885"/>
    <lineage>
        <taxon>Bacteria</taxon>
        <taxon>Bacillati</taxon>
        <taxon>Actinomycetota</taxon>
        <taxon>Actinomycetes</taxon>
        <taxon>Kitasatosporales</taxon>
        <taxon>Streptomycetaceae</taxon>
        <taxon>Streptomyces</taxon>
    </lineage>
</organism>
<name>A0ABS2VL92_STRAS</name>
<feature type="region of interest" description="Disordered" evidence="1">
    <location>
        <begin position="1"/>
        <end position="28"/>
    </location>
</feature>
<protein>
    <submittedName>
        <fullName evidence="2">Uncharacterized protein</fullName>
    </submittedName>
</protein>
<feature type="region of interest" description="Disordered" evidence="1">
    <location>
        <begin position="155"/>
        <end position="182"/>
    </location>
</feature>